<name>A0A0H5RV29_9EUKA</name>
<reference evidence="1" key="1">
    <citation type="submission" date="2015-04" db="EMBL/GenBank/DDBJ databases">
        <title>The genome sequence of the plant pathogenic Rhizarian Plasmodiophora brassicae reveals insights in its biotrophic life cycle and the origin of chitin synthesis.</title>
        <authorList>
            <person name="Schwelm A."/>
            <person name="Fogelqvist J."/>
            <person name="Knaust A."/>
            <person name="Julke S."/>
            <person name="Lilja T."/>
            <person name="Dhandapani V."/>
            <person name="Bonilla-Rosso G."/>
            <person name="Karlsson M."/>
            <person name="Shevchenko A."/>
            <person name="Choi S.R."/>
            <person name="Kim H.G."/>
            <person name="Park J.Y."/>
            <person name="Lim Y.P."/>
            <person name="Ludwig-Muller J."/>
            <person name="Dixelius C."/>
        </authorList>
    </citation>
    <scope>NUCLEOTIDE SEQUENCE</scope>
    <source>
        <tissue evidence="1">Potato root galls</tissue>
    </source>
</reference>
<proteinExistence type="predicted"/>
<organism evidence="1">
    <name type="scientific">Spongospora subterranea</name>
    <dbReference type="NCBI Taxonomy" id="70186"/>
    <lineage>
        <taxon>Eukaryota</taxon>
        <taxon>Sar</taxon>
        <taxon>Rhizaria</taxon>
        <taxon>Endomyxa</taxon>
        <taxon>Phytomyxea</taxon>
        <taxon>Plasmodiophorida</taxon>
        <taxon>Plasmodiophoridae</taxon>
        <taxon>Spongospora</taxon>
    </lineage>
</organism>
<dbReference type="AlphaFoldDB" id="A0A0H5RV29"/>
<accession>A0A0H5RV29</accession>
<evidence type="ECO:0000313" key="1">
    <source>
        <dbReference type="EMBL" id="CRZ12604.1"/>
    </source>
</evidence>
<protein>
    <submittedName>
        <fullName evidence="1">Uncharacterized protein</fullName>
    </submittedName>
</protein>
<dbReference type="EMBL" id="HACM01012162">
    <property type="protein sequence ID" value="CRZ12604.1"/>
    <property type="molecule type" value="Transcribed_RNA"/>
</dbReference>
<sequence length="117" mass="13502">MSRTETGHGEIHIQSLATTLNKKTMFFVCSTINSKFFLHEQDFRAIKAHNSFKMQMSLFSRNIIRRRVSEHLKACLSGSILRNLFGTVFKVCITKEQLSGAKVPTKELRVKEKRKNN</sequence>